<organism evidence="2 3">
    <name type="scientific">Gloeobacter morelensis MG652769</name>
    <dbReference type="NCBI Taxonomy" id="2781736"/>
    <lineage>
        <taxon>Bacteria</taxon>
        <taxon>Bacillati</taxon>
        <taxon>Cyanobacteriota</taxon>
        <taxon>Cyanophyceae</taxon>
        <taxon>Gloeobacterales</taxon>
        <taxon>Gloeobacteraceae</taxon>
        <taxon>Gloeobacter</taxon>
        <taxon>Gloeobacter morelensis</taxon>
    </lineage>
</organism>
<gene>
    <name evidence="2" type="ORF">ISF26_22865</name>
</gene>
<dbReference type="Pfam" id="PF05016">
    <property type="entry name" value="ParE_toxin"/>
    <property type="match status" value="1"/>
</dbReference>
<dbReference type="Proteomes" id="UP001054846">
    <property type="component" value="Chromosome"/>
</dbReference>
<proteinExistence type="predicted"/>
<dbReference type="EMBL" id="CP063845">
    <property type="protein sequence ID" value="UFP97097.1"/>
    <property type="molecule type" value="Genomic_DNA"/>
</dbReference>
<evidence type="ECO:0000313" key="2">
    <source>
        <dbReference type="EMBL" id="UFP97097.1"/>
    </source>
</evidence>
<name>A0ABY3PTL4_9CYAN</name>
<accession>A0ABY3PTL4</accession>
<sequence length="87" mass="9688">MIRQKGASGLYTSSSDVVREALSLIECPRFIAELAEIWDYIADDSEAHADAFVDTIDQKIYALAEQPNMGRLRTNLICSASKVESYD</sequence>
<keyword evidence="3" id="KW-1185">Reference proteome</keyword>
<reference evidence="2 3" key="1">
    <citation type="journal article" date="2021" name="Genome Biol. Evol.">
        <title>Complete Genome Sequencing of a Novel Gloeobacter Species from a Waterfall Cave in Mexico.</title>
        <authorList>
            <person name="Saw J.H."/>
            <person name="Cardona T."/>
            <person name="Montejano G."/>
        </authorList>
    </citation>
    <scope>NUCLEOTIDE SEQUENCE [LARGE SCALE GENOMIC DNA]</scope>
    <source>
        <strain evidence="2">MG652769</strain>
    </source>
</reference>
<evidence type="ECO:0000313" key="3">
    <source>
        <dbReference type="Proteomes" id="UP001054846"/>
    </source>
</evidence>
<dbReference type="Gene3D" id="3.30.2310.20">
    <property type="entry name" value="RelE-like"/>
    <property type="match status" value="1"/>
</dbReference>
<keyword evidence="1" id="KW-1277">Toxin-antitoxin system</keyword>
<protein>
    <submittedName>
        <fullName evidence="2">Type II toxin-antitoxin system RelE/ParE family toxin</fullName>
    </submittedName>
</protein>
<evidence type="ECO:0000256" key="1">
    <source>
        <dbReference type="ARBA" id="ARBA00022649"/>
    </source>
</evidence>
<dbReference type="InterPro" id="IPR007712">
    <property type="entry name" value="RelE/ParE_toxin"/>
</dbReference>
<dbReference type="InterPro" id="IPR035093">
    <property type="entry name" value="RelE/ParE_toxin_dom_sf"/>
</dbReference>